<dbReference type="Gene3D" id="1.10.10.10">
    <property type="entry name" value="Winged helix-like DNA-binding domain superfamily/Winged helix DNA-binding domain"/>
    <property type="match status" value="1"/>
</dbReference>
<dbReference type="AlphaFoldDB" id="A0A3B0ZVR2"/>
<dbReference type="GO" id="GO:0016987">
    <property type="term" value="F:sigma factor activity"/>
    <property type="evidence" value="ECO:0007669"/>
    <property type="project" value="UniProtKB-KW"/>
</dbReference>
<evidence type="ECO:0000256" key="2">
    <source>
        <dbReference type="ARBA" id="ARBA00023015"/>
    </source>
</evidence>
<dbReference type="PANTHER" id="PTHR43133:SF8">
    <property type="entry name" value="RNA POLYMERASE SIGMA FACTOR HI_1459-RELATED"/>
    <property type="match status" value="1"/>
</dbReference>
<keyword evidence="2" id="KW-0805">Transcription regulation</keyword>
<evidence type="ECO:0000256" key="1">
    <source>
        <dbReference type="ARBA" id="ARBA00010641"/>
    </source>
</evidence>
<dbReference type="Pfam" id="PF04542">
    <property type="entry name" value="Sigma70_r2"/>
    <property type="match status" value="1"/>
</dbReference>
<reference evidence="9" key="1">
    <citation type="submission" date="2018-06" db="EMBL/GenBank/DDBJ databases">
        <authorList>
            <person name="Zhirakovskaya E."/>
        </authorList>
    </citation>
    <scope>NUCLEOTIDE SEQUENCE</scope>
</reference>
<dbReference type="CDD" id="cd06171">
    <property type="entry name" value="Sigma70_r4"/>
    <property type="match status" value="1"/>
</dbReference>
<dbReference type="InterPro" id="IPR036388">
    <property type="entry name" value="WH-like_DNA-bd_sf"/>
</dbReference>
<evidence type="ECO:0000256" key="4">
    <source>
        <dbReference type="ARBA" id="ARBA00023125"/>
    </source>
</evidence>
<evidence type="ECO:0000259" key="7">
    <source>
        <dbReference type="Pfam" id="PF04542"/>
    </source>
</evidence>
<name>A0A3B0ZVR2_9ZZZZ</name>
<dbReference type="PROSITE" id="PS01063">
    <property type="entry name" value="SIGMA70_ECF"/>
    <property type="match status" value="1"/>
</dbReference>
<feature type="region of interest" description="Disordered" evidence="6">
    <location>
        <begin position="316"/>
        <end position="335"/>
    </location>
</feature>
<keyword evidence="5" id="KW-0804">Transcription</keyword>
<protein>
    <recommendedName>
        <fullName evidence="10">RNA polymerase sigma factor</fullName>
    </recommendedName>
</protein>
<dbReference type="EMBL" id="UOFS01000011">
    <property type="protein sequence ID" value="VAW92183.1"/>
    <property type="molecule type" value="Genomic_DNA"/>
</dbReference>
<dbReference type="SUPFAM" id="SSF88946">
    <property type="entry name" value="Sigma2 domain of RNA polymerase sigma factors"/>
    <property type="match status" value="1"/>
</dbReference>
<dbReference type="SUPFAM" id="SSF88659">
    <property type="entry name" value="Sigma3 and sigma4 domains of RNA polymerase sigma factors"/>
    <property type="match status" value="1"/>
</dbReference>
<gene>
    <name evidence="9" type="ORF">MNBD_GAMMA22-2397</name>
</gene>
<dbReference type="InterPro" id="IPR039425">
    <property type="entry name" value="RNA_pol_sigma-70-like"/>
</dbReference>
<sequence length="734" mass="82645">MDKNTIIEQLYREHKDHVYNFIARMANDSELALDVTQQTFVKALSDKNLTQVENPKAYLFTIARNTLFNEFKRKKATSLDAIEEVSDFEAIDENEKVHDKTELHDIQAKVEKSIKRMPEKTKELMILRYTEDLSIKEISAITGRTISDVKVNLHRARIKFESSFTNEMYAKLAVSRDHCETLTTLLAPHDNNDIPEQQLQIVDKHIRKCKICSEDAEQLKRSRILFNLGALISAPYIFDKMMSDAMASEFNFLAANSNPANSSASTSTSTSTSLSKTLITKLISSKIALISTVIIVTGIISLILINSANKEDEPQIVNSTQTNPTPTGQNKTGTISIDPDATAMVSFKARQNKTGSYIFQGLKWDIYNTTNSRGTQKSNKPELVQSSTNAKFSAILESGYYLAKVSYQGKTIESTFIVQNDEALDIELHFSNKLNNATTNVTKLKLPTIHIRRLQTGDHEAKPLKVVWDLCVTGINIYKESRAKYPEMWAMQEKSLKESSPNFNLDRGLAPEANWSTITQNYEDEYFSGDKYALYEKGSTYEVADDGSCKLVKTDYHRADVDDGKFAYTIDFIRKIAEKYKSKVVLEKEVQQMYKDIAKNNPFAMQAMGEMIGEAMLGKNDSTQRKQSLKAVNELNKLIKVAGTKTIAGESCEYTVLGVQTKTQICYWKTMHEYPSIVKHSITLETIVDLSSATSQFTGKSTTTAILFEKDLSIADSIFTAPNNMRIDDSGLNY</sequence>
<dbReference type="NCBIfam" id="TIGR02937">
    <property type="entry name" value="sigma70-ECF"/>
    <property type="match status" value="1"/>
</dbReference>
<keyword evidence="3" id="KW-0731">Sigma factor</keyword>
<evidence type="ECO:0000313" key="9">
    <source>
        <dbReference type="EMBL" id="VAW92183.1"/>
    </source>
</evidence>
<dbReference type="GO" id="GO:0003677">
    <property type="term" value="F:DNA binding"/>
    <property type="evidence" value="ECO:0007669"/>
    <property type="project" value="UniProtKB-KW"/>
</dbReference>
<keyword evidence="4" id="KW-0238">DNA-binding</keyword>
<feature type="domain" description="RNA polymerase sigma-70 region 2" evidence="7">
    <location>
        <begin position="10"/>
        <end position="75"/>
    </location>
</feature>
<accession>A0A3B0ZVR2</accession>
<evidence type="ECO:0008006" key="10">
    <source>
        <dbReference type="Google" id="ProtNLM"/>
    </source>
</evidence>
<proteinExistence type="inferred from homology"/>
<dbReference type="InterPro" id="IPR014284">
    <property type="entry name" value="RNA_pol_sigma-70_dom"/>
</dbReference>
<dbReference type="InterPro" id="IPR013325">
    <property type="entry name" value="RNA_pol_sigma_r2"/>
</dbReference>
<organism evidence="9">
    <name type="scientific">hydrothermal vent metagenome</name>
    <dbReference type="NCBI Taxonomy" id="652676"/>
    <lineage>
        <taxon>unclassified sequences</taxon>
        <taxon>metagenomes</taxon>
        <taxon>ecological metagenomes</taxon>
    </lineage>
</organism>
<dbReference type="Gene3D" id="1.10.1740.10">
    <property type="match status" value="1"/>
</dbReference>
<dbReference type="InterPro" id="IPR013249">
    <property type="entry name" value="RNA_pol_sigma70_r4_t2"/>
</dbReference>
<dbReference type="Pfam" id="PF08281">
    <property type="entry name" value="Sigma70_r4_2"/>
    <property type="match status" value="1"/>
</dbReference>
<evidence type="ECO:0000256" key="6">
    <source>
        <dbReference type="SAM" id="MobiDB-lite"/>
    </source>
</evidence>
<dbReference type="InterPro" id="IPR000838">
    <property type="entry name" value="RNA_pol_sigma70_ECF_CS"/>
</dbReference>
<dbReference type="InterPro" id="IPR007627">
    <property type="entry name" value="RNA_pol_sigma70_r2"/>
</dbReference>
<dbReference type="PANTHER" id="PTHR43133">
    <property type="entry name" value="RNA POLYMERASE ECF-TYPE SIGMA FACTO"/>
    <property type="match status" value="1"/>
</dbReference>
<dbReference type="GO" id="GO:0006352">
    <property type="term" value="P:DNA-templated transcription initiation"/>
    <property type="evidence" value="ECO:0007669"/>
    <property type="project" value="InterPro"/>
</dbReference>
<evidence type="ECO:0000256" key="5">
    <source>
        <dbReference type="ARBA" id="ARBA00023163"/>
    </source>
</evidence>
<evidence type="ECO:0000259" key="8">
    <source>
        <dbReference type="Pfam" id="PF08281"/>
    </source>
</evidence>
<comment type="similarity">
    <text evidence="1">Belongs to the sigma-70 factor family. ECF subfamily.</text>
</comment>
<evidence type="ECO:0000256" key="3">
    <source>
        <dbReference type="ARBA" id="ARBA00023082"/>
    </source>
</evidence>
<dbReference type="InterPro" id="IPR013324">
    <property type="entry name" value="RNA_pol_sigma_r3/r4-like"/>
</dbReference>
<feature type="domain" description="RNA polymerase sigma factor 70 region 4 type 2" evidence="8">
    <location>
        <begin position="110"/>
        <end position="159"/>
    </location>
</feature>